<dbReference type="GO" id="GO:0007165">
    <property type="term" value="P:signal transduction"/>
    <property type="evidence" value="ECO:0007669"/>
    <property type="project" value="TreeGrafter"/>
</dbReference>
<feature type="binding site" evidence="7">
    <location>
        <position position="110"/>
    </location>
    <ligand>
        <name>Mg(2+)</name>
        <dbReference type="ChEBI" id="CHEBI:18420"/>
        <label>1</label>
        <note>catalytic</note>
    </ligand>
</feature>
<accession>W5Y265</accession>
<feature type="binding site" evidence="7">
    <location>
        <position position="239"/>
    </location>
    <ligand>
        <name>Mg(2+)</name>
        <dbReference type="ChEBI" id="CHEBI:18420"/>
        <label>1</label>
        <note>catalytic</note>
    </ligand>
</feature>
<feature type="binding site" evidence="7">
    <location>
        <position position="91"/>
    </location>
    <ligand>
        <name>Mg(2+)</name>
        <dbReference type="ChEBI" id="CHEBI:18420"/>
        <label>1</label>
        <note>catalytic</note>
    </ligand>
</feature>
<dbReference type="Pfam" id="PF00459">
    <property type="entry name" value="Inositol_P"/>
    <property type="match status" value="1"/>
</dbReference>
<evidence type="ECO:0000256" key="8">
    <source>
        <dbReference type="RuleBase" id="RU364068"/>
    </source>
</evidence>
<reference evidence="9 10" key="1">
    <citation type="submission" date="2013-02" db="EMBL/GenBank/DDBJ databases">
        <title>The complete genome sequence of Corynebacterium vitaeruminis DSM 20294.</title>
        <authorList>
            <person name="Ruckert C."/>
            <person name="Albersmeier A."/>
            <person name="Kalinowski J."/>
        </authorList>
    </citation>
    <scope>NUCLEOTIDE SEQUENCE [LARGE SCALE GENOMIC DNA]</scope>
    <source>
        <strain evidence="10">ATCC 10234</strain>
    </source>
</reference>
<feature type="binding site" evidence="7">
    <location>
        <position position="107"/>
    </location>
    <ligand>
        <name>Mg(2+)</name>
        <dbReference type="ChEBI" id="CHEBI:18420"/>
        <label>1</label>
        <note>catalytic</note>
    </ligand>
</feature>
<dbReference type="EMBL" id="CP004353">
    <property type="protein sequence ID" value="AHI22965.1"/>
    <property type="molecule type" value="Genomic_DNA"/>
</dbReference>
<keyword evidence="4 7" id="KW-0479">Metal-binding</keyword>
<dbReference type="PROSITE" id="PS00630">
    <property type="entry name" value="IMP_2"/>
    <property type="match status" value="1"/>
</dbReference>
<dbReference type="GO" id="GO:0046872">
    <property type="term" value="F:metal ion binding"/>
    <property type="evidence" value="ECO:0007669"/>
    <property type="project" value="UniProtKB-KW"/>
</dbReference>
<dbReference type="AlphaFoldDB" id="W5Y265"/>
<keyword evidence="5 8" id="KW-0378">Hydrolase</keyword>
<dbReference type="InterPro" id="IPR033942">
    <property type="entry name" value="IMPase"/>
</dbReference>
<evidence type="ECO:0000256" key="6">
    <source>
        <dbReference type="ARBA" id="ARBA00022842"/>
    </source>
</evidence>
<evidence type="ECO:0000256" key="1">
    <source>
        <dbReference type="ARBA" id="ARBA00001033"/>
    </source>
</evidence>
<evidence type="ECO:0000256" key="3">
    <source>
        <dbReference type="ARBA" id="ARBA00009759"/>
    </source>
</evidence>
<evidence type="ECO:0000256" key="5">
    <source>
        <dbReference type="ARBA" id="ARBA00022801"/>
    </source>
</evidence>
<gene>
    <name evidence="9" type="ORF">B843_07900</name>
</gene>
<dbReference type="SUPFAM" id="SSF56655">
    <property type="entry name" value="Carbohydrate phosphatase"/>
    <property type="match status" value="1"/>
</dbReference>
<dbReference type="InterPro" id="IPR020583">
    <property type="entry name" value="Inositol_monoP_metal-BS"/>
</dbReference>
<dbReference type="InterPro" id="IPR020550">
    <property type="entry name" value="Inositol_monophosphatase_CS"/>
</dbReference>
<dbReference type="PANTHER" id="PTHR20854:SF4">
    <property type="entry name" value="INOSITOL-1-MONOPHOSPHATASE-RELATED"/>
    <property type="match status" value="1"/>
</dbReference>
<feature type="binding site" evidence="7">
    <location>
        <position position="109"/>
    </location>
    <ligand>
        <name>Mg(2+)</name>
        <dbReference type="ChEBI" id="CHEBI:18420"/>
        <label>1</label>
        <note>catalytic</note>
    </ligand>
</feature>
<dbReference type="Gene3D" id="3.40.190.80">
    <property type="match status" value="1"/>
</dbReference>
<evidence type="ECO:0000313" key="10">
    <source>
        <dbReference type="Proteomes" id="UP000019222"/>
    </source>
</evidence>
<dbReference type="InterPro" id="IPR000760">
    <property type="entry name" value="Inositol_monophosphatase-like"/>
</dbReference>
<comment type="catalytic activity">
    <reaction evidence="1 8">
        <text>a myo-inositol phosphate + H2O = myo-inositol + phosphate</text>
        <dbReference type="Rhea" id="RHEA:24056"/>
        <dbReference type="ChEBI" id="CHEBI:15377"/>
        <dbReference type="ChEBI" id="CHEBI:17268"/>
        <dbReference type="ChEBI" id="CHEBI:43474"/>
        <dbReference type="ChEBI" id="CHEBI:84139"/>
        <dbReference type="EC" id="3.1.3.25"/>
    </reaction>
</comment>
<keyword evidence="10" id="KW-1185">Reference proteome</keyword>
<keyword evidence="6 7" id="KW-0460">Magnesium</keyword>
<dbReference type="CDD" id="cd01639">
    <property type="entry name" value="IMPase"/>
    <property type="match status" value="1"/>
</dbReference>
<comment type="similarity">
    <text evidence="3 8">Belongs to the inositol monophosphatase superfamily.</text>
</comment>
<organism evidence="9 10">
    <name type="scientific">Corynebacterium vitaeruminis DSM 20294</name>
    <dbReference type="NCBI Taxonomy" id="1224164"/>
    <lineage>
        <taxon>Bacteria</taxon>
        <taxon>Bacillati</taxon>
        <taxon>Actinomycetota</taxon>
        <taxon>Actinomycetes</taxon>
        <taxon>Mycobacteriales</taxon>
        <taxon>Corynebacteriaceae</taxon>
        <taxon>Corynebacterium</taxon>
    </lineage>
</organism>
<comment type="cofactor">
    <cofactor evidence="2 7 8">
        <name>Mg(2+)</name>
        <dbReference type="ChEBI" id="CHEBI:18420"/>
    </cofactor>
</comment>
<dbReference type="Gene3D" id="3.30.540.10">
    <property type="entry name" value="Fructose-1,6-Bisphosphatase, subunit A, domain 1"/>
    <property type="match status" value="1"/>
</dbReference>
<dbReference type="RefSeq" id="WP_025252983.1">
    <property type="nucleotide sequence ID" value="NZ_CP004353.1"/>
</dbReference>
<dbReference type="STRING" id="1224164.B843_07900"/>
<proteinExistence type="inferred from homology"/>
<evidence type="ECO:0000256" key="2">
    <source>
        <dbReference type="ARBA" id="ARBA00001946"/>
    </source>
</evidence>
<dbReference type="PANTHER" id="PTHR20854">
    <property type="entry name" value="INOSITOL MONOPHOSPHATASE"/>
    <property type="match status" value="1"/>
</dbReference>
<name>W5Y265_9CORY</name>
<dbReference type="EC" id="3.1.3.25" evidence="8"/>
<evidence type="ECO:0000256" key="4">
    <source>
        <dbReference type="ARBA" id="ARBA00022723"/>
    </source>
</evidence>
<dbReference type="PROSITE" id="PS00629">
    <property type="entry name" value="IMP_1"/>
    <property type="match status" value="1"/>
</dbReference>
<dbReference type="Proteomes" id="UP000019222">
    <property type="component" value="Chromosome"/>
</dbReference>
<protein>
    <recommendedName>
        <fullName evidence="8">Inositol-1-monophosphatase</fullName>
        <ecNumber evidence="8">3.1.3.25</ecNumber>
    </recommendedName>
</protein>
<evidence type="ECO:0000256" key="7">
    <source>
        <dbReference type="PIRSR" id="PIRSR600760-2"/>
    </source>
</evidence>
<dbReference type="GO" id="GO:0008934">
    <property type="term" value="F:inositol monophosphate 1-phosphatase activity"/>
    <property type="evidence" value="ECO:0007669"/>
    <property type="project" value="InterPro"/>
</dbReference>
<evidence type="ECO:0000313" key="9">
    <source>
        <dbReference type="EMBL" id="AHI22965.1"/>
    </source>
</evidence>
<dbReference type="PRINTS" id="PR00377">
    <property type="entry name" value="IMPHPHTASES"/>
</dbReference>
<dbReference type="PATRIC" id="fig|1224164.3.peg.1589"/>
<dbReference type="eggNOG" id="COG0483">
    <property type="taxonomic scope" value="Bacteria"/>
</dbReference>
<dbReference type="GO" id="GO:0006020">
    <property type="term" value="P:inositol metabolic process"/>
    <property type="evidence" value="ECO:0007669"/>
    <property type="project" value="TreeGrafter"/>
</dbReference>
<dbReference type="KEGG" id="cvt:B843_07900"/>
<dbReference type="GO" id="GO:0046854">
    <property type="term" value="P:phosphatidylinositol phosphate biosynthetic process"/>
    <property type="evidence" value="ECO:0007669"/>
    <property type="project" value="InterPro"/>
</dbReference>
<sequence>MEHSFILPPFLADGDQQSTDESAELLSLSIGIAAHVAEVIQDKRRELGDLRDFSQSKSSLEDPVTVVDSLAEDLITEKIKEARPQDGLIGEEGSAASSISGITWIVDPIDGTVNFIYGHPNYAVSIAAARDGEVVSGCVINVATRELYVAARGQGAYLLGEGAEPRRLQASQEDTLQTTLVGTGFSYAALRRQAQAKILQSILPTVRDIRRMGSAALDLCAVATGRLDAYYEHALNAWDFAAGLLIARESGAVAVAPALSQSGDDANLLWACGPRIAEDFSKLMGEIPQELSLSTLEAG</sequence>
<dbReference type="HOGENOM" id="CLU_044118_0_1_11"/>